<reference evidence="4" key="3">
    <citation type="journal article" date="2019" name="Microbiol. Resour. Announc.">
        <title>Draft Genome Sequences of Type Strains of Gordonibacter faecihominis, Paraeggerthella hongkongensis, Parvibacter caecicola,Slackia equolifaciens, Slackia faecicanis, and Slackia isoflavoniconvertens.</title>
        <authorList>
            <person name="Danylec N."/>
            <person name="Stoll D.A."/>
            <person name="Dotsch A."/>
            <person name="Huch M."/>
        </authorList>
    </citation>
    <scope>NUCLEOTIDE SEQUENCE</scope>
    <source>
        <strain evidence="4">DSM 16107</strain>
    </source>
</reference>
<dbReference type="OrthoDB" id="3189101at2"/>
<dbReference type="Gene3D" id="1.20.5.320">
    <property type="entry name" value="6-Phosphogluconate Dehydrogenase, domain 3"/>
    <property type="match status" value="1"/>
</dbReference>
<reference evidence="3 5" key="1">
    <citation type="journal article" date="2018" name="Elife">
        <title>Discovery and characterization of a prevalent human gut bacterial enzyme sufficient for the inactivation of a family of plant toxins.</title>
        <authorList>
            <person name="Koppel N."/>
            <person name="Bisanz J.E."/>
            <person name="Pandelia M.E."/>
            <person name="Turnbaugh P.J."/>
            <person name="Balskus E.P."/>
        </authorList>
    </citation>
    <scope>NUCLEOTIDE SEQUENCE [LARGE SCALE GENOMIC DNA]</scope>
    <source>
        <strain evidence="3 5">DSM 16107</strain>
    </source>
</reference>
<dbReference type="Proteomes" id="UP000253817">
    <property type="component" value="Unassembled WGS sequence"/>
</dbReference>
<reference evidence="6" key="2">
    <citation type="submission" date="2018-05" db="EMBL/GenBank/DDBJ databases">
        <title>Genome Sequencing of selected type strains of the family Eggerthellaceae.</title>
        <authorList>
            <person name="Danylec N."/>
            <person name="Stoll D.A."/>
            <person name="Doetsch A."/>
            <person name="Huch M."/>
        </authorList>
    </citation>
    <scope>NUCLEOTIDE SEQUENCE [LARGE SCALE GENOMIC DNA]</scope>
    <source>
        <strain evidence="6">DSM 16107</strain>
    </source>
</reference>
<protein>
    <recommendedName>
        <fullName evidence="2">BppU N-terminal domain-containing protein</fullName>
    </recommendedName>
</protein>
<organism evidence="4 6">
    <name type="scientific">Eggerthella sinensis</name>
    <dbReference type="NCBI Taxonomy" id="242230"/>
    <lineage>
        <taxon>Bacteria</taxon>
        <taxon>Bacillati</taxon>
        <taxon>Actinomycetota</taxon>
        <taxon>Coriobacteriia</taxon>
        <taxon>Eggerthellales</taxon>
        <taxon>Eggerthellaceae</taxon>
        <taxon>Eggerthella</taxon>
    </lineage>
</organism>
<sequence>MGLDDYGLHEIVWNAGDDYFSDCFAASPADADGRGISLAMKQNGAALDLTDAAVYLIWRHRATGKRGCEPFAAVDAAAGSFRVFYPAALQEVAGTVDAQCMVSWDDRSISTRAFVIRVEPVLVGGVESEDGFTLFLEAIKKYEEAAKLSHEAADEANAAAAAANEAAASASQAEADVRAAAENGEFDGRDGVDGADGKDGRDGASPSASVSQYGDAAILTVTDASGTTTATVLQGPKGDAGETGPQGEAGEQGPRGEKGEAGERGPQGPKGDPGADGADGVSCTHSWDGSVLTVTSASGASSADLRGPQGPKGEPGADGADGTAFAPARRCRLRAARFSST</sequence>
<dbReference type="Gene3D" id="2.60.40.3350">
    <property type="match status" value="1"/>
</dbReference>
<accession>A0A3N0IY69</accession>
<comment type="caution">
    <text evidence="4">The sequence shown here is derived from an EMBL/GenBank/DDBJ whole genome shotgun (WGS) entry which is preliminary data.</text>
</comment>
<feature type="region of interest" description="Disordered" evidence="1">
    <location>
        <begin position="229"/>
        <end position="326"/>
    </location>
</feature>
<evidence type="ECO:0000313" key="5">
    <source>
        <dbReference type="Proteomes" id="UP000253817"/>
    </source>
</evidence>
<proteinExistence type="predicted"/>
<evidence type="ECO:0000259" key="2">
    <source>
        <dbReference type="Pfam" id="PF10651"/>
    </source>
</evidence>
<dbReference type="Proteomes" id="UP000270112">
    <property type="component" value="Unassembled WGS sequence"/>
</dbReference>
<evidence type="ECO:0000313" key="3">
    <source>
        <dbReference type="EMBL" id="RDB69438.1"/>
    </source>
</evidence>
<dbReference type="InterPro" id="IPR018913">
    <property type="entry name" value="BppU_N"/>
</dbReference>
<dbReference type="Pfam" id="PF01391">
    <property type="entry name" value="Collagen"/>
    <property type="match status" value="1"/>
</dbReference>
<feature type="domain" description="BppU N-terminal" evidence="2">
    <location>
        <begin position="23"/>
        <end position="141"/>
    </location>
</feature>
<dbReference type="EMBL" id="QICC01000023">
    <property type="protein sequence ID" value="RNM41929.1"/>
    <property type="molecule type" value="Genomic_DNA"/>
</dbReference>
<evidence type="ECO:0000313" key="4">
    <source>
        <dbReference type="EMBL" id="RNM41929.1"/>
    </source>
</evidence>
<feature type="compositionally biased region" description="Low complexity" evidence="1">
    <location>
        <begin position="266"/>
        <end position="280"/>
    </location>
</feature>
<dbReference type="EMBL" id="PPTT01000009">
    <property type="protein sequence ID" value="RDB69438.1"/>
    <property type="molecule type" value="Genomic_DNA"/>
</dbReference>
<gene>
    <name evidence="3" type="ORF">C1876_06615</name>
    <name evidence="4" type="ORF">DMP09_07385</name>
</gene>
<name>A0A3N0IY69_9ACTN</name>
<feature type="region of interest" description="Disordered" evidence="1">
    <location>
        <begin position="182"/>
        <end position="211"/>
    </location>
</feature>
<keyword evidence="5" id="KW-1185">Reference proteome</keyword>
<dbReference type="RefSeq" id="WP_114545928.1">
    <property type="nucleotide sequence ID" value="NZ_PPTT01000009.1"/>
</dbReference>
<dbReference type="PANTHER" id="PTHR24637">
    <property type="entry name" value="COLLAGEN"/>
    <property type="match status" value="1"/>
</dbReference>
<evidence type="ECO:0000313" key="6">
    <source>
        <dbReference type="Proteomes" id="UP000270112"/>
    </source>
</evidence>
<evidence type="ECO:0000256" key="1">
    <source>
        <dbReference type="SAM" id="MobiDB-lite"/>
    </source>
</evidence>
<dbReference type="Pfam" id="PF10651">
    <property type="entry name" value="BppU_N"/>
    <property type="match status" value="1"/>
</dbReference>
<feature type="compositionally biased region" description="Basic and acidic residues" evidence="1">
    <location>
        <begin position="186"/>
        <end position="202"/>
    </location>
</feature>
<dbReference type="PANTHER" id="PTHR24637:SF417">
    <property type="entry name" value="COL_CUTICLE_N DOMAIN-CONTAINING PROTEIN"/>
    <property type="match status" value="1"/>
</dbReference>
<dbReference type="InterPro" id="IPR008160">
    <property type="entry name" value="Collagen"/>
</dbReference>
<feature type="compositionally biased region" description="Basic and acidic residues" evidence="1">
    <location>
        <begin position="254"/>
        <end position="263"/>
    </location>
</feature>
<feature type="compositionally biased region" description="Polar residues" evidence="1">
    <location>
        <begin position="283"/>
        <end position="301"/>
    </location>
</feature>
<dbReference type="AlphaFoldDB" id="A0A3N0IY69"/>